<dbReference type="EMBL" id="AP023174">
    <property type="protein sequence ID" value="BCF87078.1"/>
    <property type="molecule type" value="Genomic_DNA"/>
</dbReference>
<dbReference type="Proteomes" id="UP000510888">
    <property type="component" value="Chromosome 1"/>
</dbReference>
<organism evidence="1 2">
    <name type="scientific">Paraburkholderia largidicola</name>
    <dbReference type="NCBI Taxonomy" id="3014751"/>
    <lineage>
        <taxon>Bacteria</taxon>
        <taxon>Pseudomonadati</taxon>
        <taxon>Pseudomonadota</taxon>
        <taxon>Betaproteobacteria</taxon>
        <taxon>Burkholderiales</taxon>
        <taxon>Burkholderiaceae</taxon>
        <taxon>Paraburkholderia</taxon>
    </lineage>
</organism>
<accession>A0A7I8BF56</accession>
<evidence type="ECO:0000313" key="2">
    <source>
        <dbReference type="Proteomes" id="UP000510888"/>
    </source>
</evidence>
<dbReference type="KEGG" id="plad:PPGU16_01450"/>
<dbReference type="AlphaFoldDB" id="A0A7I8BF56"/>
<gene>
    <name evidence="1" type="ORF">PPGU16_01450</name>
</gene>
<name>A0A7I8BF56_9BURK</name>
<proteinExistence type="predicted"/>
<reference evidence="1 2" key="1">
    <citation type="journal article" date="2020" name="Genes (Basel)">
        <title>Genomic Comparison of Insect Gut Symbionts from Divergent Burkholderia Subclades.</title>
        <authorList>
            <person name="Takeshita K."/>
            <person name="Kikuchi Y."/>
        </authorList>
    </citation>
    <scope>NUCLEOTIDE SEQUENCE [LARGE SCALE GENOMIC DNA]</scope>
    <source>
        <strain evidence="1 2">PGU16</strain>
    </source>
</reference>
<evidence type="ECO:0000313" key="1">
    <source>
        <dbReference type="EMBL" id="BCF87078.1"/>
    </source>
</evidence>
<sequence>MVAGPVGSIFGGLAGALMGALFGGAAGCAAGSAVGEQIDTHVLDNFECTACGHTFGKQQTS</sequence>
<keyword evidence="2" id="KW-1185">Reference proteome</keyword>
<protein>
    <submittedName>
        <fullName evidence="1">Uncharacterized protein</fullName>
    </submittedName>
</protein>